<dbReference type="RefSeq" id="WP_084051345.1">
    <property type="nucleotide sequence ID" value="NZ_FWWU01000011.1"/>
</dbReference>
<organism evidence="1 2">
    <name type="scientific">Deinococcus hopiensis KR-140</name>
    <dbReference type="NCBI Taxonomy" id="695939"/>
    <lineage>
        <taxon>Bacteria</taxon>
        <taxon>Thermotogati</taxon>
        <taxon>Deinococcota</taxon>
        <taxon>Deinococci</taxon>
        <taxon>Deinococcales</taxon>
        <taxon>Deinococcaceae</taxon>
        <taxon>Deinococcus</taxon>
    </lineage>
</organism>
<proteinExistence type="predicted"/>
<evidence type="ECO:0008006" key="3">
    <source>
        <dbReference type="Google" id="ProtNLM"/>
    </source>
</evidence>
<sequence>MTRGLGQPEEARVDLEAALTTGCETGDHRLVDHCLHHRVGDQPGAYGQAHLALRDPAATGLFGEAGAVREERPFPIWLARICARCGPAA</sequence>
<dbReference type="EMBL" id="FWWU01000011">
    <property type="protein sequence ID" value="SMB97521.1"/>
    <property type="molecule type" value="Genomic_DNA"/>
</dbReference>
<gene>
    <name evidence="1" type="ORF">SAMN00790413_06017</name>
</gene>
<dbReference type="AlphaFoldDB" id="A0A1W1VWN8"/>
<keyword evidence="2" id="KW-1185">Reference proteome</keyword>
<protein>
    <recommendedName>
        <fullName evidence="3">Tetratricopeptide repeat-containing protein</fullName>
    </recommendedName>
</protein>
<evidence type="ECO:0000313" key="1">
    <source>
        <dbReference type="EMBL" id="SMB97521.1"/>
    </source>
</evidence>
<evidence type="ECO:0000313" key="2">
    <source>
        <dbReference type="Proteomes" id="UP000192582"/>
    </source>
</evidence>
<reference evidence="1 2" key="1">
    <citation type="submission" date="2017-04" db="EMBL/GenBank/DDBJ databases">
        <authorList>
            <person name="Afonso C.L."/>
            <person name="Miller P.J."/>
            <person name="Scott M.A."/>
            <person name="Spackman E."/>
            <person name="Goraichik I."/>
            <person name="Dimitrov K.M."/>
            <person name="Suarez D.L."/>
            <person name="Swayne D.E."/>
        </authorList>
    </citation>
    <scope>NUCLEOTIDE SEQUENCE [LARGE SCALE GENOMIC DNA]</scope>
    <source>
        <strain evidence="1 2">KR-140</strain>
    </source>
</reference>
<accession>A0A1W1VWN8</accession>
<name>A0A1W1VWN8_9DEIO</name>
<dbReference type="Proteomes" id="UP000192582">
    <property type="component" value="Unassembled WGS sequence"/>
</dbReference>